<protein>
    <submittedName>
        <fullName evidence="2">Alpha/beta hydrolase family protein</fullName>
    </submittedName>
</protein>
<proteinExistence type="predicted"/>
<evidence type="ECO:0000259" key="1">
    <source>
        <dbReference type="Pfam" id="PF00561"/>
    </source>
</evidence>
<comment type="caution">
    <text evidence="2">The sequence shown here is derived from an EMBL/GenBank/DDBJ whole genome shotgun (WGS) entry which is preliminary data.</text>
</comment>
<feature type="domain" description="AB hydrolase-1" evidence="1">
    <location>
        <begin position="46"/>
        <end position="297"/>
    </location>
</feature>
<keyword evidence="3" id="KW-1185">Reference proteome</keyword>
<sequence>MPLLKNSFFFLVIFLSFNIKSYEEGFALNNEIKIAYRDYGPETGEPILLVTGLGAQLTLWPDFLIESLQEKNFRPIAFDNRDVGLSTRFTSKPSQTLNYIKYFLFLPIKSEYSIEDMASDGISVLDHLNVDRSHILGMSMGGMISQVLVAQYPERVSSFTMISSTASTPNPFNGPKLKVTRQLLKRSAAKDDIEGRINQSVKLFELIGSPGKNYDTQEFRENMKSYIQRGGDDSGFVRQMAAIVGSKNRKKFLRTIQTPTIVIHGDIDPLIKVSNAYSAHKLIQSSDLIIVNGMGHILDELSYSKFQNQLIKFLKNNSTDSI</sequence>
<dbReference type="Pfam" id="PF00561">
    <property type="entry name" value="Abhydrolase_1"/>
    <property type="match status" value="1"/>
</dbReference>
<reference evidence="2 3" key="1">
    <citation type="submission" date="2012-09" db="EMBL/GenBank/DDBJ databases">
        <authorList>
            <person name="Dupont C.L."/>
            <person name="Rusch D.B."/>
            <person name="Lombardo M.-J."/>
            <person name="Novotny M."/>
            <person name="Yee-Greenbaum J."/>
            <person name="Laskin R."/>
        </authorList>
    </citation>
    <scope>NUCLEOTIDE SEQUENCE [LARGE SCALE GENOMIC DNA]</scope>
    <source>
        <strain evidence="2">SAR86E</strain>
    </source>
</reference>
<evidence type="ECO:0000313" key="2">
    <source>
        <dbReference type="EMBL" id="EKO37142.1"/>
    </source>
</evidence>
<organism evidence="2 3">
    <name type="scientific">SAR86 cluster bacterium SAR86E</name>
    <dbReference type="NCBI Taxonomy" id="1208365"/>
    <lineage>
        <taxon>Bacteria</taxon>
        <taxon>Pseudomonadati</taxon>
        <taxon>Pseudomonadota</taxon>
        <taxon>Gammaproteobacteria</taxon>
        <taxon>SAR86 cluster</taxon>
    </lineage>
</organism>
<gene>
    <name evidence="2" type="ORF">B273_0096</name>
</gene>
<dbReference type="EMBL" id="AMWX01000001">
    <property type="protein sequence ID" value="EKO37142.1"/>
    <property type="molecule type" value="Genomic_DNA"/>
</dbReference>
<evidence type="ECO:0000313" key="3">
    <source>
        <dbReference type="Proteomes" id="UP000010310"/>
    </source>
</evidence>
<keyword evidence="2" id="KW-0378">Hydrolase</keyword>
<dbReference type="Gene3D" id="3.40.50.1820">
    <property type="entry name" value="alpha/beta hydrolase"/>
    <property type="match status" value="1"/>
</dbReference>
<dbReference type="STRING" id="1208365.B273_0096"/>
<name>K6FEX1_9GAMM</name>
<accession>K6FEX1</accession>
<dbReference type="Proteomes" id="UP000010310">
    <property type="component" value="Unassembled WGS sequence"/>
</dbReference>
<dbReference type="InterPro" id="IPR000073">
    <property type="entry name" value="AB_hydrolase_1"/>
</dbReference>
<dbReference type="InterPro" id="IPR029058">
    <property type="entry name" value="AB_hydrolase_fold"/>
</dbReference>
<dbReference type="InterPro" id="IPR050471">
    <property type="entry name" value="AB_hydrolase"/>
</dbReference>
<dbReference type="GO" id="GO:0016787">
    <property type="term" value="F:hydrolase activity"/>
    <property type="evidence" value="ECO:0007669"/>
    <property type="project" value="UniProtKB-KW"/>
</dbReference>
<dbReference type="SUPFAM" id="SSF53474">
    <property type="entry name" value="alpha/beta-Hydrolases"/>
    <property type="match status" value="1"/>
</dbReference>
<dbReference type="PANTHER" id="PTHR43433:SF5">
    <property type="entry name" value="AB HYDROLASE-1 DOMAIN-CONTAINING PROTEIN"/>
    <property type="match status" value="1"/>
</dbReference>
<dbReference type="PANTHER" id="PTHR43433">
    <property type="entry name" value="HYDROLASE, ALPHA/BETA FOLD FAMILY PROTEIN"/>
    <property type="match status" value="1"/>
</dbReference>
<dbReference type="AlphaFoldDB" id="K6FEX1"/>